<keyword evidence="4" id="KW-1185">Reference proteome</keyword>
<reference evidence="3" key="3">
    <citation type="submission" date="2021-06" db="EMBL/GenBank/DDBJ databases">
        <title>Genomic Description and Analysis of Intracellular Bacteria, Candidatus Berkiella cookevillensis and Candidatus Berkiella aquae.</title>
        <authorList>
            <person name="Kidane D.T."/>
            <person name="Mehari Y.T."/>
            <person name="Rice F.C."/>
            <person name="Arivett B.A."/>
            <person name="Farone A.L."/>
            <person name="Berk S.G."/>
            <person name="Farone M.B."/>
        </authorList>
    </citation>
    <scope>NUCLEOTIDE SEQUENCE</scope>
    <source>
        <strain evidence="3">HT99</strain>
    </source>
</reference>
<dbReference type="RefSeq" id="WP_075064971.1">
    <property type="nucleotide sequence ID" value="NZ_LKAJ02000001.1"/>
</dbReference>
<name>A0A0Q9YSC1_9GAMM</name>
<keyword evidence="1" id="KW-0812">Transmembrane</keyword>
<evidence type="ECO:0000313" key="3">
    <source>
        <dbReference type="EMBL" id="MCS5711847.1"/>
    </source>
</evidence>
<evidence type="ECO:0000256" key="1">
    <source>
        <dbReference type="SAM" id="Phobius"/>
    </source>
</evidence>
<evidence type="ECO:0008006" key="5">
    <source>
        <dbReference type="Google" id="ProtNLM"/>
    </source>
</evidence>
<gene>
    <name evidence="2" type="ORF">HT99x_00334</name>
    <name evidence="3" type="ORF">HT99x_010425</name>
</gene>
<keyword evidence="1" id="KW-0472">Membrane</keyword>
<comment type="caution">
    <text evidence="2">The sequence shown here is derived from an EMBL/GenBank/DDBJ whole genome shotgun (WGS) entry which is preliminary data.</text>
</comment>
<accession>A0A0Q9YSC1</accession>
<dbReference type="Proteomes" id="UP000051497">
    <property type="component" value="Unassembled WGS sequence"/>
</dbReference>
<evidence type="ECO:0000313" key="4">
    <source>
        <dbReference type="Proteomes" id="UP000051497"/>
    </source>
</evidence>
<dbReference type="STRING" id="295108.HT99x_00334"/>
<keyword evidence="1" id="KW-1133">Transmembrane helix</keyword>
<feature type="transmembrane region" description="Helical" evidence="1">
    <location>
        <begin position="20"/>
        <end position="43"/>
    </location>
</feature>
<evidence type="ECO:0000313" key="2">
    <source>
        <dbReference type="EMBL" id="KRG22793.1"/>
    </source>
</evidence>
<reference evidence="3" key="2">
    <citation type="journal article" date="2016" name="Genome Announc.">
        <title>Draft Genome Sequences of Two Novel Amoeba-Resistant Intranuclear Bacteria, 'Candidatus Berkiella cookevillensis' and 'Candidatus Berkiella aquae'.</title>
        <authorList>
            <person name="Mehari Y.T."/>
            <person name="Arivett B.A."/>
            <person name="Farone A.L."/>
            <person name="Gunderson J.H."/>
            <person name="Farone M.B."/>
        </authorList>
    </citation>
    <scope>NUCLEOTIDE SEQUENCE</scope>
    <source>
        <strain evidence="3">HT99</strain>
    </source>
</reference>
<dbReference type="EMBL" id="LKAJ02000001">
    <property type="protein sequence ID" value="MCS5711847.1"/>
    <property type="molecule type" value="Genomic_DNA"/>
</dbReference>
<proteinExistence type="predicted"/>
<dbReference type="AlphaFoldDB" id="A0A0Q9YSC1"/>
<dbReference type="EMBL" id="LKAJ01000001">
    <property type="protein sequence ID" value="KRG22793.1"/>
    <property type="molecule type" value="Genomic_DNA"/>
</dbReference>
<sequence>MNEVCSPSVSVKWFHNRGYGFIEVLIALVIFLTTLLSMIGIGLKQIQQTRESLLLNQLHFQVDTLSLLIHQHSSLESAIFNEWQKHFQELFPQAKINFQSQEQGFVLNLRVLPYHFKVITHRDGVHQHKTISRTDSS</sequence>
<organism evidence="2">
    <name type="scientific">Candidatus Berkiella aquae</name>
    <dbReference type="NCBI Taxonomy" id="295108"/>
    <lineage>
        <taxon>Bacteria</taxon>
        <taxon>Pseudomonadati</taxon>
        <taxon>Pseudomonadota</taxon>
        <taxon>Gammaproteobacteria</taxon>
        <taxon>Candidatus Berkiellales</taxon>
        <taxon>Candidatus Berkiellaceae</taxon>
        <taxon>Candidatus Berkiella</taxon>
    </lineage>
</organism>
<protein>
    <recommendedName>
        <fullName evidence="5">Prepilin-type N-terminal cleavage/methylation domain-containing protein</fullName>
    </recommendedName>
</protein>
<reference evidence="2" key="1">
    <citation type="submission" date="2015-09" db="EMBL/GenBank/DDBJ databases">
        <title>Draft Genome Sequences of Two Novel Amoeba-resistant Intranuclear Bacteria, Candidatus Berkiella cookevillensis and Candidatus Berkiella aquae.</title>
        <authorList>
            <person name="Mehari Y.T."/>
            <person name="Arivett B.A."/>
            <person name="Farone A.L."/>
            <person name="Gunderson J.H."/>
            <person name="Farone M.B."/>
        </authorList>
    </citation>
    <scope>NUCLEOTIDE SEQUENCE [LARGE SCALE GENOMIC DNA]</scope>
    <source>
        <strain evidence="2">HT99</strain>
    </source>
</reference>